<comment type="caution">
    <text evidence="1">The sequence shown here is derived from an EMBL/GenBank/DDBJ whole genome shotgun (WGS) entry which is preliminary data.</text>
</comment>
<gene>
    <name evidence="1" type="ORF">EYF80_025584</name>
</gene>
<dbReference type="AlphaFoldDB" id="A0A4Z2HET1"/>
<organism evidence="1 2">
    <name type="scientific">Liparis tanakae</name>
    <name type="common">Tanaka's snailfish</name>
    <dbReference type="NCBI Taxonomy" id="230148"/>
    <lineage>
        <taxon>Eukaryota</taxon>
        <taxon>Metazoa</taxon>
        <taxon>Chordata</taxon>
        <taxon>Craniata</taxon>
        <taxon>Vertebrata</taxon>
        <taxon>Euteleostomi</taxon>
        <taxon>Actinopterygii</taxon>
        <taxon>Neopterygii</taxon>
        <taxon>Teleostei</taxon>
        <taxon>Neoteleostei</taxon>
        <taxon>Acanthomorphata</taxon>
        <taxon>Eupercaria</taxon>
        <taxon>Perciformes</taxon>
        <taxon>Cottioidei</taxon>
        <taxon>Cottales</taxon>
        <taxon>Liparidae</taxon>
        <taxon>Liparis</taxon>
    </lineage>
</organism>
<dbReference type="Proteomes" id="UP000314294">
    <property type="component" value="Unassembled WGS sequence"/>
</dbReference>
<dbReference type="EMBL" id="SRLO01000257">
    <property type="protein sequence ID" value="TNN64216.1"/>
    <property type="molecule type" value="Genomic_DNA"/>
</dbReference>
<name>A0A4Z2HET1_9TELE</name>
<evidence type="ECO:0000313" key="2">
    <source>
        <dbReference type="Proteomes" id="UP000314294"/>
    </source>
</evidence>
<keyword evidence="2" id="KW-1185">Reference proteome</keyword>
<evidence type="ECO:0000313" key="1">
    <source>
        <dbReference type="EMBL" id="TNN64216.1"/>
    </source>
</evidence>
<reference evidence="1 2" key="1">
    <citation type="submission" date="2019-03" db="EMBL/GenBank/DDBJ databases">
        <title>First draft genome of Liparis tanakae, snailfish: a comprehensive survey of snailfish specific genes.</title>
        <authorList>
            <person name="Kim W."/>
            <person name="Song I."/>
            <person name="Jeong J.-H."/>
            <person name="Kim D."/>
            <person name="Kim S."/>
            <person name="Ryu S."/>
            <person name="Song J.Y."/>
            <person name="Lee S.K."/>
        </authorList>
    </citation>
    <scope>NUCLEOTIDE SEQUENCE [LARGE SCALE GENOMIC DNA]</scope>
    <source>
        <tissue evidence="1">Muscle</tissue>
    </source>
</reference>
<protein>
    <submittedName>
        <fullName evidence="1">Uncharacterized protein</fullName>
    </submittedName>
</protein>
<proteinExistence type="predicted"/>
<accession>A0A4Z2HET1</accession>
<sequence>MAKSAKSDIYTYEHNQVEGGCSSSFVSEVFAYVETQKRLPLHNAQFIRLASRGDPVSANEKALEAAAAAALDVAAGIGPNCADNLFGRANTGNLRKVTRSIGTE</sequence>